<reference evidence="7 9" key="1">
    <citation type="submission" date="2018-06" db="EMBL/GenBank/DDBJ databases">
        <authorList>
            <consortium name="Pathogen Informatics"/>
            <person name="Doyle S."/>
        </authorList>
    </citation>
    <scope>NUCLEOTIDE SEQUENCE [LARGE SCALE GENOMIC DNA]</scope>
    <source>
        <strain evidence="7 9">NCTC11159</strain>
    </source>
</reference>
<dbReference type="Proteomes" id="UP000255108">
    <property type="component" value="Unassembled WGS sequence"/>
</dbReference>
<keyword evidence="4 6" id="KW-1133">Transmembrane helix</keyword>
<dbReference type="InterPro" id="IPR050183">
    <property type="entry name" value="DsbB"/>
</dbReference>
<dbReference type="GO" id="GO:0006457">
    <property type="term" value="P:protein folding"/>
    <property type="evidence" value="ECO:0007669"/>
    <property type="project" value="InterPro"/>
</dbReference>
<dbReference type="AlphaFoldDB" id="A0A377Q959"/>
<keyword evidence="10" id="KW-1185">Reference proteome</keyword>
<evidence type="ECO:0000313" key="9">
    <source>
        <dbReference type="Proteomes" id="UP000255108"/>
    </source>
</evidence>
<dbReference type="GO" id="GO:0005886">
    <property type="term" value="C:plasma membrane"/>
    <property type="evidence" value="ECO:0007669"/>
    <property type="project" value="UniProtKB-SubCell"/>
</dbReference>
<dbReference type="SUPFAM" id="SSF158442">
    <property type="entry name" value="DsbB-like"/>
    <property type="match status" value="1"/>
</dbReference>
<dbReference type="InterPro" id="IPR003752">
    <property type="entry name" value="DiS_bond_form_DsbB/BdbC"/>
</dbReference>
<dbReference type="OrthoDB" id="3711263at2"/>
<sequence length="163" mass="17778">MLRWRLGHLALSLFCAGTIAFALYLEKTQFLSPCPLCIFQRVGFITFGLLSFCAAAIPLPKMSRFWPIVLTLVGLAGAGVAARHVAIQYFIDPSKLPSCGPGLNYLMETQPWLQVFKGVLTGHGECGVIDWSLFGMSLPVLALLGFSGLIAATWGIRFWQAKA</sequence>
<keyword evidence="2" id="KW-1003">Cell membrane</keyword>
<evidence type="ECO:0000256" key="2">
    <source>
        <dbReference type="ARBA" id="ARBA00022475"/>
    </source>
</evidence>
<protein>
    <submittedName>
        <fullName evidence="7">Disulfide bond formation protein B</fullName>
    </submittedName>
    <submittedName>
        <fullName evidence="8">Thiol:disulfide interchange protein DsbB</fullName>
    </submittedName>
</protein>
<dbReference type="Proteomes" id="UP000295794">
    <property type="component" value="Unassembled WGS sequence"/>
</dbReference>
<comment type="subcellular location">
    <subcellularLocation>
        <location evidence="1">Cell membrane</location>
        <topology evidence="1">Multi-pass membrane protein</topology>
    </subcellularLocation>
</comment>
<dbReference type="GO" id="GO:0015035">
    <property type="term" value="F:protein-disulfide reductase activity"/>
    <property type="evidence" value="ECO:0007669"/>
    <property type="project" value="InterPro"/>
</dbReference>
<feature type="transmembrane region" description="Helical" evidence="6">
    <location>
        <begin position="69"/>
        <end position="91"/>
    </location>
</feature>
<organism evidence="7 9">
    <name type="scientific">Iodobacter fluviatilis</name>
    <dbReference type="NCBI Taxonomy" id="537"/>
    <lineage>
        <taxon>Bacteria</taxon>
        <taxon>Pseudomonadati</taxon>
        <taxon>Pseudomonadota</taxon>
        <taxon>Betaproteobacteria</taxon>
        <taxon>Neisseriales</taxon>
        <taxon>Chitinibacteraceae</taxon>
        <taxon>Iodobacter</taxon>
    </lineage>
</organism>
<evidence type="ECO:0000256" key="4">
    <source>
        <dbReference type="ARBA" id="ARBA00022989"/>
    </source>
</evidence>
<dbReference type="InterPro" id="IPR023380">
    <property type="entry name" value="DsbB-like_sf"/>
</dbReference>
<evidence type="ECO:0000256" key="6">
    <source>
        <dbReference type="SAM" id="Phobius"/>
    </source>
</evidence>
<dbReference type="EMBL" id="UGHR01000001">
    <property type="protein sequence ID" value="STQ91453.1"/>
    <property type="molecule type" value="Genomic_DNA"/>
</dbReference>
<reference evidence="8 10" key="2">
    <citation type="submission" date="2019-03" db="EMBL/GenBank/DDBJ databases">
        <title>Genomic Encyclopedia of Type Strains, Phase IV (KMG-IV): sequencing the most valuable type-strain genomes for metagenomic binning, comparative biology and taxonomic classification.</title>
        <authorList>
            <person name="Goeker M."/>
        </authorList>
    </citation>
    <scope>NUCLEOTIDE SEQUENCE [LARGE SCALE GENOMIC DNA]</scope>
    <source>
        <strain evidence="8 10">DSM 3764</strain>
    </source>
</reference>
<dbReference type="Pfam" id="PF02600">
    <property type="entry name" value="DsbB"/>
    <property type="match status" value="1"/>
</dbReference>
<feature type="transmembrane region" description="Helical" evidence="6">
    <location>
        <begin position="38"/>
        <end position="57"/>
    </location>
</feature>
<dbReference type="RefSeq" id="WP_115227656.1">
    <property type="nucleotide sequence ID" value="NZ_CAWOLO010000003.1"/>
</dbReference>
<keyword evidence="5 6" id="KW-0472">Membrane</keyword>
<evidence type="ECO:0000313" key="10">
    <source>
        <dbReference type="Proteomes" id="UP000295794"/>
    </source>
</evidence>
<dbReference type="PANTHER" id="PTHR36570:SF3">
    <property type="entry name" value="DISULFIDE BOND FORMATION PROTEIN B"/>
    <property type="match status" value="1"/>
</dbReference>
<dbReference type="PANTHER" id="PTHR36570">
    <property type="entry name" value="DISULFIDE BOND FORMATION PROTEIN B"/>
    <property type="match status" value="1"/>
</dbReference>
<feature type="transmembrane region" description="Helical" evidence="6">
    <location>
        <begin position="140"/>
        <end position="159"/>
    </location>
</feature>
<proteinExistence type="predicted"/>
<evidence type="ECO:0000313" key="7">
    <source>
        <dbReference type="EMBL" id="STQ91453.1"/>
    </source>
</evidence>
<evidence type="ECO:0000256" key="1">
    <source>
        <dbReference type="ARBA" id="ARBA00004651"/>
    </source>
</evidence>
<keyword evidence="3 6" id="KW-0812">Transmembrane</keyword>
<gene>
    <name evidence="8" type="ORF">EV682_10359</name>
    <name evidence="7" type="ORF">NCTC11159_02526</name>
</gene>
<accession>A0A377Q959</accession>
<name>A0A377Q959_9NEIS</name>
<evidence type="ECO:0000256" key="3">
    <source>
        <dbReference type="ARBA" id="ARBA00022692"/>
    </source>
</evidence>
<evidence type="ECO:0000313" key="8">
    <source>
        <dbReference type="EMBL" id="TCU88476.1"/>
    </source>
</evidence>
<dbReference type="EMBL" id="SMBT01000003">
    <property type="protein sequence ID" value="TCU88476.1"/>
    <property type="molecule type" value="Genomic_DNA"/>
</dbReference>
<dbReference type="Gene3D" id="1.20.1550.10">
    <property type="entry name" value="DsbB-like"/>
    <property type="match status" value="1"/>
</dbReference>
<evidence type="ECO:0000256" key="5">
    <source>
        <dbReference type="ARBA" id="ARBA00023136"/>
    </source>
</evidence>